<dbReference type="PANTHER" id="PTHR45932:SF6">
    <property type="entry name" value="PATELLIN-3"/>
    <property type="match status" value="1"/>
</dbReference>
<dbReference type="InterPro" id="IPR044834">
    <property type="entry name" value="PATL"/>
</dbReference>
<dbReference type="Pfam" id="PF25099">
    <property type="entry name" value="GOLD_PATL1_C"/>
    <property type="match status" value="1"/>
</dbReference>
<dbReference type="AlphaFoldDB" id="A9PDL1"/>
<accession>A9PDL1</accession>
<reference evidence="2" key="1">
    <citation type="journal article" date="2008" name="BMC Genomics">
        <title>Analysis of 4,664 high-quality sequence-finished poplar full-length cDNA clones and their utility for the discovery of genes responding to insect feeding.</title>
        <authorList>
            <person name="Ralph S.G."/>
            <person name="Chun H.J."/>
            <person name="Cooper D."/>
            <person name="Kirkpatrick R."/>
            <person name="Kolosova N."/>
            <person name="Gunter L."/>
            <person name="Tuskan G.A."/>
            <person name="Douglas C.J."/>
            <person name="Holt R.A."/>
            <person name="Jones S.J."/>
            <person name="Marra M.A."/>
            <person name="Bohlmann J."/>
        </authorList>
    </citation>
    <scope>NUCLEOTIDE SEQUENCE</scope>
    <source>
        <tissue evidence="2">Phloem and cambium</tissue>
    </source>
</reference>
<dbReference type="InterPro" id="IPR056794">
    <property type="entry name" value="PATL1-6_C_GOLD"/>
</dbReference>
<dbReference type="GO" id="GO:0008289">
    <property type="term" value="F:lipid binding"/>
    <property type="evidence" value="ECO:0007669"/>
    <property type="project" value="InterPro"/>
</dbReference>
<name>A9PDL1_POPTR</name>
<proteinExistence type="evidence at transcript level"/>
<evidence type="ECO:0000259" key="1">
    <source>
        <dbReference type="Pfam" id="PF25099"/>
    </source>
</evidence>
<organism evidence="2">
    <name type="scientific">Populus trichocarpa</name>
    <name type="common">Western balsam poplar</name>
    <name type="synonym">Populus balsamifera subsp. trichocarpa</name>
    <dbReference type="NCBI Taxonomy" id="3694"/>
    <lineage>
        <taxon>Eukaryota</taxon>
        <taxon>Viridiplantae</taxon>
        <taxon>Streptophyta</taxon>
        <taxon>Embryophyta</taxon>
        <taxon>Tracheophyta</taxon>
        <taxon>Spermatophyta</taxon>
        <taxon>Magnoliopsida</taxon>
        <taxon>eudicotyledons</taxon>
        <taxon>Gunneridae</taxon>
        <taxon>Pentapetalae</taxon>
        <taxon>rosids</taxon>
        <taxon>fabids</taxon>
        <taxon>Malpighiales</taxon>
        <taxon>Salicaceae</taxon>
        <taxon>Saliceae</taxon>
        <taxon>Populus</taxon>
    </lineage>
</organism>
<feature type="domain" description="Patellin-1-6 C-terminal GOLD" evidence="1">
    <location>
        <begin position="1"/>
        <end position="50"/>
    </location>
</feature>
<evidence type="ECO:0000313" key="2">
    <source>
        <dbReference type="EMBL" id="ABK94464.1"/>
    </source>
</evidence>
<dbReference type="PANTHER" id="PTHR45932">
    <property type="entry name" value="PATELLIN-1"/>
    <property type="match status" value="1"/>
</dbReference>
<dbReference type="ExpressionAtlas" id="A9PDL1">
    <property type="expression patterns" value="baseline and differential"/>
</dbReference>
<protein>
    <recommendedName>
        <fullName evidence="1">Patellin-1-6 C-terminal GOLD domain-containing protein</fullName>
    </recommendedName>
</protein>
<dbReference type="EMBL" id="EF146385">
    <property type="protein sequence ID" value="ABK94464.1"/>
    <property type="molecule type" value="mRNA"/>
</dbReference>
<sequence>MPEAKDAYTIIITKPTKMSPTDEPVVSNSFKVGELGKILLTVDNPTSKKKKLLYRFKISPFSD</sequence>